<dbReference type="Pfam" id="PF20243">
    <property type="entry name" value="MbnP"/>
    <property type="match status" value="1"/>
</dbReference>
<evidence type="ECO:0000313" key="3">
    <source>
        <dbReference type="EMBL" id="NHM00847.1"/>
    </source>
</evidence>
<evidence type="ECO:0000313" key="4">
    <source>
        <dbReference type="Proteomes" id="UP000800984"/>
    </source>
</evidence>
<comment type="caution">
    <text evidence="3">The sequence shown here is derived from an EMBL/GenBank/DDBJ whole genome shotgun (WGS) entry which is preliminary data.</text>
</comment>
<organism evidence="3 4">
    <name type="scientific">Flavobacterium difficile</name>
    <dbReference type="NCBI Taxonomy" id="2709659"/>
    <lineage>
        <taxon>Bacteria</taxon>
        <taxon>Pseudomonadati</taxon>
        <taxon>Bacteroidota</taxon>
        <taxon>Flavobacteriia</taxon>
        <taxon>Flavobacteriales</taxon>
        <taxon>Flavobacteriaceae</taxon>
        <taxon>Flavobacterium</taxon>
    </lineage>
</organism>
<dbReference type="PROSITE" id="PS51257">
    <property type="entry name" value="PROKAR_LIPOPROTEIN"/>
    <property type="match status" value="1"/>
</dbReference>
<dbReference type="InterPro" id="IPR046863">
    <property type="entry name" value="MbnP-like_dom"/>
</dbReference>
<keyword evidence="4" id="KW-1185">Reference proteome</keyword>
<gene>
    <name evidence="3" type="ORF">G4D72_01830</name>
</gene>
<feature type="domain" description="Copper-binding protein MbnP-like" evidence="2">
    <location>
        <begin position="35"/>
        <end position="234"/>
    </location>
</feature>
<dbReference type="Proteomes" id="UP000800984">
    <property type="component" value="Unassembled WGS sequence"/>
</dbReference>
<feature type="chain" id="PRO_5047307768" description="Copper-binding protein MbnP-like domain-containing protein" evidence="1">
    <location>
        <begin position="23"/>
        <end position="263"/>
    </location>
</feature>
<keyword evidence="1" id="KW-0732">Signal</keyword>
<sequence length="263" mass="28215">MKFQIKNIVAVIAMAFALTSCNNDDTPAVAADEKGALKVEFDNTYGGANLAFATNYTNSNGEVIQVDKAKYIVSNIVLTKTDGSTYTVPKSESYFIIDEATAASTVVTLPNIPAGDYAAISFGIGVDQAQWELGVTGQGNFWAQAQQAGMEWGWTAGYRFLVLEGTFTTPTNATPTNFQAHTGRTSQSYNYTTINLSFPTGDKALVRSSITPQIHVMADLSKVLDGTNTINLSEGAGIHGGPKVSLITQNLSEMFEVHHVHND</sequence>
<protein>
    <recommendedName>
        <fullName evidence="2">Copper-binding protein MbnP-like domain-containing protein</fullName>
    </recommendedName>
</protein>
<feature type="signal peptide" evidence="1">
    <location>
        <begin position="1"/>
        <end position="22"/>
    </location>
</feature>
<evidence type="ECO:0000256" key="1">
    <source>
        <dbReference type="SAM" id="SignalP"/>
    </source>
</evidence>
<proteinExistence type="predicted"/>
<dbReference type="RefSeq" id="WP_166075881.1">
    <property type="nucleotide sequence ID" value="NZ_JAAJBT010000001.1"/>
</dbReference>
<accession>A0ABX0I0X8</accession>
<dbReference type="EMBL" id="JAAJBT010000001">
    <property type="protein sequence ID" value="NHM00847.1"/>
    <property type="molecule type" value="Genomic_DNA"/>
</dbReference>
<evidence type="ECO:0000259" key="2">
    <source>
        <dbReference type="Pfam" id="PF20243"/>
    </source>
</evidence>
<reference evidence="3 4" key="1">
    <citation type="submission" date="2020-02" db="EMBL/GenBank/DDBJ databases">
        <authorList>
            <person name="Chen W.-M."/>
        </authorList>
    </citation>
    <scope>NUCLEOTIDE SEQUENCE [LARGE SCALE GENOMIC DNA]</scope>
    <source>
        <strain evidence="3 4">KDG-16</strain>
    </source>
</reference>
<name>A0ABX0I0X8_9FLAO</name>